<dbReference type="GO" id="GO:0003677">
    <property type="term" value="F:DNA binding"/>
    <property type="evidence" value="ECO:0007669"/>
    <property type="project" value="InterPro"/>
</dbReference>
<accession>A0A934PAB0</accession>
<keyword evidence="4" id="KW-1185">Reference proteome</keyword>
<gene>
    <name evidence="3" type="ORF">JHK64_05490</name>
</gene>
<reference evidence="3 4" key="1">
    <citation type="journal article" date="2021" name="Int. J. Syst. Evol. Microbiol.">
        <title>Streptococcus vicugnae sp. nov., isolated from faeces of alpacas (Vicugna pacos) and cattle (Bos taurus), Streptococcus zalophi sp. nov., and Streptococcus pacificus sp. nov., isolated from respiratory tract of California sea lions (Zalophus californianus).</title>
        <authorList>
            <person name="Volokhov D.V."/>
            <person name="Zagorodnyaya T.A."/>
            <person name="Shen Z."/>
            <person name="Blom J."/>
            <person name="Furtak V.A."/>
            <person name="Eisenberg T."/>
            <person name="Fan P."/>
            <person name="Jeong K.C."/>
            <person name="Gao Y."/>
            <person name="Zhang S."/>
            <person name="Amselle M."/>
        </authorList>
    </citation>
    <scope>NUCLEOTIDE SEQUENCE [LARGE SCALE GENOMIC DNA]</scope>
    <source>
        <strain evidence="4">CSL7508-lung</strain>
    </source>
</reference>
<feature type="compositionally biased region" description="Basic and acidic residues" evidence="1">
    <location>
        <begin position="204"/>
        <end position="219"/>
    </location>
</feature>
<feature type="region of interest" description="Disordered" evidence="1">
    <location>
        <begin position="269"/>
        <end position="309"/>
    </location>
</feature>
<keyword evidence="2" id="KW-0812">Transmembrane</keyword>
<dbReference type="PANTHER" id="PTHR34475">
    <property type="match status" value="1"/>
</dbReference>
<dbReference type="Proteomes" id="UP000644875">
    <property type="component" value="Unassembled WGS sequence"/>
</dbReference>
<keyword evidence="2" id="KW-1133">Transmembrane helix</keyword>
<dbReference type="PANTHER" id="PTHR34475:SF1">
    <property type="entry name" value="CYTOSKELETON PROTEIN RODZ"/>
    <property type="match status" value="1"/>
</dbReference>
<feature type="region of interest" description="Disordered" evidence="1">
    <location>
        <begin position="186"/>
        <end position="230"/>
    </location>
</feature>
<name>A0A934PAB0_9STRE</name>
<keyword evidence="2" id="KW-0472">Membrane</keyword>
<evidence type="ECO:0000313" key="3">
    <source>
        <dbReference type="EMBL" id="MBJ8350081.1"/>
    </source>
</evidence>
<sequence length="412" mass="44812">MQKSIGDLLTEARVKKGLQLVDIAKDLDIDAQYLLIMELSQFSLIPSDRLEEYLTRYATAVDLDGKSLLNKYYNKEEIDDTISELPAEETIQTTTELSSEEPVAGVPDETTDVNGNDLSEEDNSSAVESEAIYTIFRDSLNNQVQDNHDQRNNHMEENNPIEETVTPLIVEEEPSTPLIEENSFENDTLSNQDTVIAPPVLSKTSDDETAKTKISSESRRRYRSKSQREAKKQSGSFLPIVLLSILAIGIVVFIGYFVINQVHIPFLSTDNNPSTSVSETSSSETTETNEQATTTEASNEPTNSSTQTNLVVTGGGDSLSVNVTNGTRPVEVVISLDGVESSWVSLTNSSLGEGGILLDAQNTSYTATLTEGATSAELTLGVSRGVTVTVNGEQLDTSLLEGSPSYITFTIE</sequence>
<feature type="transmembrane region" description="Helical" evidence="2">
    <location>
        <begin position="237"/>
        <end position="259"/>
    </location>
</feature>
<comment type="caution">
    <text evidence="3">The sequence shown here is derived from an EMBL/GenBank/DDBJ whole genome shotgun (WGS) entry which is preliminary data.</text>
</comment>
<dbReference type="InterPro" id="IPR010982">
    <property type="entry name" value="Lambda_DNA-bd_dom_sf"/>
</dbReference>
<protein>
    <submittedName>
        <fullName evidence="3">Helix-turn-helix domain-containing protein</fullName>
    </submittedName>
</protein>
<evidence type="ECO:0000256" key="1">
    <source>
        <dbReference type="SAM" id="MobiDB-lite"/>
    </source>
</evidence>
<evidence type="ECO:0000313" key="4">
    <source>
        <dbReference type="Proteomes" id="UP000644875"/>
    </source>
</evidence>
<dbReference type="AlphaFoldDB" id="A0A934PAB0"/>
<feature type="region of interest" description="Disordered" evidence="1">
    <location>
        <begin position="94"/>
        <end position="127"/>
    </location>
</feature>
<dbReference type="EMBL" id="JAENBP010000006">
    <property type="protein sequence ID" value="MBJ8350081.1"/>
    <property type="molecule type" value="Genomic_DNA"/>
</dbReference>
<dbReference type="Gene3D" id="1.10.260.40">
    <property type="entry name" value="lambda repressor-like DNA-binding domains"/>
    <property type="match status" value="1"/>
</dbReference>
<dbReference type="Pfam" id="PF13413">
    <property type="entry name" value="HTH_25"/>
    <property type="match status" value="1"/>
</dbReference>
<dbReference type="InterPro" id="IPR050400">
    <property type="entry name" value="Bact_Cytoskel_RodZ"/>
</dbReference>
<organism evidence="3 4">
    <name type="scientific">Streptococcus zalophi</name>
    <dbReference type="NCBI Taxonomy" id="640031"/>
    <lineage>
        <taxon>Bacteria</taxon>
        <taxon>Bacillati</taxon>
        <taxon>Bacillota</taxon>
        <taxon>Bacilli</taxon>
        <taxon>Lactobacillales</taxon>
        <taxon>Streptococcaceae</taxon>
        <taxon>Streptococcus</taxon>
    </lineage>
</organism>
<feature type="compositionally biased region" description="Low complexity" evidence="1">
    <location>
        <begin position="274"/>
        <end position="300"/>
    </location>
</feature>
<proteinExistence type="predicted"/>
<evidence type="ECO:0000256" key="2">
    <source>
        <dbReference type="SAM" id="Phobius"/>
    </source>
</evidence>